<dbReference type="PANTHER" id="PTHR11102:SF160">
    <property type="entry name" value="ERAD-ASSOCIATED E3 UBIQUITIN-PROTEIN LIGASE COMPONENT HRD3"/>
    <property type="match status" value="1"/>
</dbReference>
<keyword evidence="4" id="KW-1185">Reference proteome</keyword>
<dbReference type="SMART" id="SM00671">
    <property type="entry name" value="SEL1"/>
    <property type="match status" value="6"/>
</dbReference>
<dbReference type="InterPro" id="IPR050767">
    <property type="entry name" value="Sel1_AlgK"/>
</dbReference>
<name>A0AAC9JTC4_9HYPH</name>
<dbReference type="PANTHER" id="PTHR11102">
    <property type="entry name" value="SEL-1-LIKE PROTEIN"/>
    <property type="match status" value="1"/>
</dbReference>
<evidence type="ECO:0008006" key="5">
    <source>
        <dbReference type="Google" id="ProtNLM"/>
    </source>
</evidence>
<dbReference type="InterPro" id="IPR011990">
    <property type="entry name" value="TPR-like_helical_dom_sf"/>
</dbReference>
<feature type="chain" id="PRO_5042137293" description="Sel1 repeat family protein" evidence="2">
    <location>
        <begin position="21"/>
        <end position="344"/>
    </location>
</feature>
<organism evidence="3 4">
    <name type="scientific">Chelatococcus daeguensis</name>
    <dbReference type="NCBI Taxonomy" id="444444"/>
    <lineage>
        <taxon>Bacteria</taxon>
        <taxon>Pseudomonadati</taxon>
        <taxon>Pseudomonadota</taxon>
        <taxon>Alphaproteobacteria</taxon>
        <taxon>Hyphomicrobiales</taxon>
        <taxon>Chelatococcaceae</taxon>
        <taxon>Chelatococcus</taxon>
    </lineage>
</organism>
<dbReference type="InterPro" id="IPR006597">
    <property type="entry name" value="Sel1-like"/>
</dbReference>
<dbReference type="AlphaFoldDB" id="A0AAC9JTC4"/>
<proteinExistence type="predicted"/>
<accession>A0AAC9JTC4</accession>
<feature type="compositionally biased region" description="Low complexity" evidence="1">
    <location>
        <begin position="25"/>
        <end position="44"/>
    </location>
</feature>
<gene>
    <name evidence="3" type="ORF">BOQ54_13860</name>
</gene>
<evidence type="ECO:0000256" key="2">
    <source>
        <dbReference type="SAM" id="SignalP"/>
    </source>
</evidence>
<dbReference type="SUPFAM" id="SSF81901">
    <property type="entry name" value="HCP-like"/>
    <property type="match status" value="2"/>
</dbReference>
<feature type="region of interest" description="Disordered" evidence="1">
    <location>
        <begin position="25"/>
        <end position="58"/>
    </location>
</feature>
<evidence type="ECO:0000313" key="4">
    <source>
        <dbReference type="Proteomes" id="UP000182703"/>
    </source>
</evidence>
<reference evidence="3 4" key="1">
    <citation type="submission" date="2016-11" db="EMBL/GenBank/DDBJ databases">
        <title>Complete genome sequence of the aerobically denitrifying bacterium Chelatococcus daeguensis TAD1.</title>
        <authorList>
            <person name="Yang Y."/>
            <person name="Huang S."/>
            <person name="Lin E."/>
        </authorList>
    </citation>
    <scope>NUCLEOTIDE SEQUENCE [LARGE SCALE GENOMIC DNA]</scope>
    <source>
        <strain evidence="3 4">TAD1</strain>
    </source>
</reference>
<dbReference type="Proteomes" id="UP000182703">
    <property type="component" value="Chromosome"/>
</dbReference>
<protein>
    <recommendedName>
        <fullName evidence="5">Sel1 repeat family protein</fullName>
    </recommendedName>
</protein>
<dbReference type="Pfam" id="PF08238">
    <property type="entry name" value="Sel1"/>
    <property type="match status" value="6"/>
</dbReference>
<dbReference type="RefSeq" id="WP_071924111.1">
    <property type="nucleotide sequence ID" value="NZ_CP018095.1"/>
</dbReference>
<evidence type="ECO:0000313" key="3">
    <source>
        <dbReference type="EMBL" id="APF38275.1"/>
    </source>
</evidence>
<keyword evidence="2" id="KW-0732">Signal</keyword>
<feature type="signal peptide" evidence="2">
    <location>
        <begin position="1"/>
        <end position="20"/>
    </location>
</feature>
<dbReference type="Gene3D" id="1.25.40.10">
    <property type="entry name" value="Tetratricopeptide repeat domain"/>
    <property type="match status" value="2"/>
</dbReference>
<dbReference type="KEGG" id="cdq:BOQ54_13860"/>
<sequence>MRLRLAVALAALLLPTAAIAQPAASPTLPAPAEGAAPAEAGRAPQLPTPQSTPLIPTLPSDRTDLAYGAYQRGLYVSALKYATARVEANRNDTAAMTLLGELYAQGLAVPQDFAEAASWYRLAHEKGDANATFALAMLAMDGLGLPKNRAQAETLLEQAAAKGHPVASYNLALLLLPRRTEGGDERAVALLERAAQAEIADAQYALAVLYREGRGVPVDRIRMANWLARAADNGNLPAQVEYAIALFNGDGTARSEEEAARWFERAAWRGNPIAQNRLARILAAGRGRPTDLVEAAAWHMLAAQAGLADSWLDDTLKTLTDAQRKAAADTARERAERLEFGIGP</sequence>
<evidence type="ECO:0000256" key="1">
    <source>
        <dbReference type="SAM" id="MobiDB-lite"/>
    </source>
</evidence>
<dbReference type="EMBL" id="CP018095">
    <property type="protein sequence ID" value="APF38275.1"/>
    <property type="molecule type" value="Genomic_DNA"/>
</dbReference>